<name>A0A291E3X0_9ENTR</name>
<evidence type="ECO:0000313" key="2">
    <source>
        <dbReference type="Proteomes" id="UP000217979"/>
    </source>
</evidence>
<dbReference type="EMBL" id="CP023525">
    <property type="protein sequence ID" value="ATF94548.1"/>
    <property type="molecule type" value="Genomic_DNA"/>
</dbReference>
<accession>A0A291E3X0</accession>
<dbReference type="Proteomes" id="UP000217979">
    <property type="component" value="Chromosome"/>
</dbReference>
<dbReference type="AlphaFoldDB" id="A0A291E3X0"/>
<protein>
    <submittedName>
        <fullName evidence="1">Uncharacterized protein</fullName>
    </submittedName>
</protein>
<gene>
    <name evidence="1" type="ORF">CO704_21865</name>
</gene>
<organism evidence="1 2">
    <name type="scientific">Cedecea neteri</name>
    <dbReference type="NCBI Taxonomy" id="158822"/>
    <lineage>
        <taxon>Bacteria</taxon>
        <taxon>Pseudomonadati</taxon>
        <taxon>Pseudomonadota</taxon>
        <taxon>Gammaproteobacteria</taxon>
        <taxon>Enterobacterales</taxon>
        <taxon>Enterobacteriaceae</taxon>
        <taxon>Cedecea</taxon>
    </lineage>
</organism>
<evidence type="ECO:0000313" key="1">
    <source>
        <dbReference type="EMBL" id="ATF94548.1"/>
    </source>
</evidence>
<proteinExistence type="predicted"/>
<reference evidence="1 2" key="1">
    <citation type="submission" date="2017-09" db="EMBL/GenBank/DDBJ databases">
        <title>FDA dAtabase for Regulatory Grade micrObial Sequences (FDA-ARGOS): Supporting development and validation of Infectious Disease Dx tests.</title>
        <authorList>
            <person name="Minogue T."/>
            <person name="Wolcott M."/>
            <person name="Wasieloski L."/>
            <person name="Aguilar W."/>
            <person name="Moore D."/>
            <person name="Tallon L."/>
            <person name="Sadzewicz L."/>
            <person name="Ott S."/>
            <person name="Zhao X."/>
            <person name="Nagaraj S."/>
            <person name="Vavikolanu K."/>
            <person name="Aluvathingal J."/>
            <person name="Nadendla S."/>
            <person name="Sichtig H."/>
        </authorList>
    </citation>
    <scope>NUCLEOTIDE SEQUENCE [LARGE SCALE GENOMIC DNA]</scope>
    <source>
        <strain evidence="1 2">FDAARGOS_392</strain>
    </source>
</reference>
<sequence length="95" mass="10545">MLVRLRSAPGKCRPAFVRAGPTDAIVRTNGTLKTDIVDGGEADPQLYRHHIMAVSRAIQGDDTGLMPAVLASCFLAEKRMAWGRETRSHEHWVIY</sequence>